<accession>A0A8T0J9U4</accession>
<name>A0A8T0J9U4_CERPU</name>
<proteinExistence type="predicted"/>
<dbReference type="AlphaFoldDB" id="A0A8T0J9U4"/>
<dbReference type="Proteomes" id="UP000822688">
    <property type="component" value="Chromosome 1"/>
</dbReference>
<evidence type="ECO:0000256" key="1">
    <source>
        <dbReference type="SAM" id="SignalP"/>
    </source>
</evidence>
<keyword evidence="1" id="KW-0732">Signal</keyword>
<organism evidence="2 3">
    <name type="scientific">Ceratodon purpureus</name>
    <name type="common">Fire moss</name>
    <name type="synonym">Dicranum purpureum</name>
    <dbReference type="NCBI Taxonomy" id="3225"/>
    <lineage>
        <taxon>Eukaryota</taxon>
        <taxon>Viridiplantae</taxon>
        <taxon>Streptophyta</taxon>
        <taxon>Embryophyta</taxon>
        <taxon>Bryophyta</taxon>
        <taxon>Bryophytina</taxon>
        <taxon>Bryopsida</taxon>
        <taxon>Dicranidae</taxon>
        <taxon>Pseudoditrichales</taxon>
        <taxon>Ditrichaceae</taxon>
        <taxon>Ceratodon</taxon>
    </lineage>
</organism>
<comment type="caution">
    <text evidence="2">The sequence shown here is derived from an EMBL/GenBank/DDBJ whole genome shotgun (WGS) entry which is preliminary data.</text>
</comment>
<feature type="signal peptide" evidence="1">
    <location>
        <begin position="1"/>
        <end position="24"/>
    </location>
</feature>
<dbReference type="EMBL" id="CM026421">
    <property type="protein sequence ID" value="KAG0591683.1"/>
    <property type="molecule type" value="Genomic_DNA"/>
</dbReference>
<evidence type="ECO:0000313" key="3">
    <source>
        <dbReference type="Proteomes" id="UP000822688"/>
    </source>
</evidence>
<feature type="chain" id="PRO_5035946504" description="Secreted protein" evidence="1">
    <location>
        <begin position="25"/>
        <end position="113"/>
    </location>
</feature>
<sequence>MCFNQTIMSSSGPMLLIVLSLTSGHPLFSARQEKPQCNSRTRSHRLACGGYNIGNGGQKLSVEVTLLTRIPSSAHTHLLSVCPCTMQLWIVQLPSLSMQHFPSSIGEGFSNAG</sequence>
<reference evidence="2" key="1">
    <citation type="submission" date="2020-06" db="EMBL/GenBank/DDBJ databases">
        <title>WGS assembly of Ceratodon purpureus strain R40.</title>
        <authorList>
            <person name="Carey S.B."/>
            <person name="Jenkins J."/>
            <person name="Shu S."/>
            <person name="Lovell J.T."/>
            <person name="Sreedasyam A."/>
            <person name="Maumus F."/>
            <person name="Tiley G.P."/>
            <person name="Fernandez-Pozo N."/>
            <person name="Barry K."/>
            <person name="Chen C."/>
            <person name="Wang M."/>
            <person name="Lipzen A."/>
            <person name="Daum C."/>
            <person name="Saski C.A."/>
            <person name="Payton A.C."/>
            <person name="Mcbreen J.C."/>
            <person name="Conrad R.E."/>
            <person name="Kollar L.M."/>
            <person name="Olsson S."/>
            <person name="Huttunen S."/>
            <person name="Landis J.B."/>
            <person name="Wickett N.J."/>
            <person name="Johnson M.G."/>
            <person name="Rensing S.A."/>
            <person name="Grimwood J."/>
            <person name="Schmutz J."/>
            <person name="Mcdaniel S.F."/>
        </authorList>
    </citation>
    <scope>NUCLEOTIDE SEQUENCE</scope>
    <source>
        <strain evidence="2">R40</strain>
    </source>
</reference>
<evidence type="ECO:0008006" key="4">
    <source>
        <dbReference type="Google" id="ProtNLM"/>
    </source>
</evidence>
<gene>
    <name evidence="2" type="ORF">KC19_1G192700</name>
</gene>
<evidence type="ECO:0000313" key="2">
    <source>
        <dbReference type="EMBL" id="KAG0591683.1"/>
    </source>
</evidence>
<protein>
    <recommendedName>
        <fullName evidence="4">Secreted protein</fullName>
    </recommendedName>
</protein>
<keyword evidence="3" id="KW-1185">Reference proteome</keyword>